<evidence type="ECO:0000313" key="3">
    <source>
        <dbReference type="Proteomes" id="UP000886520"/>
    </source>
</evidence>
<protein>
    <submittedName>
        <fullName evidence="2">Uncharacterized protein</fullName>
    </submittedName>
</protein>
<dbReference type="AlphaFoldDB" id="A0A9D4ZT11"/>
<dbReference type="EMBL" id="JABFUD020000001">
    <property type="protein sequence ID" value="KAI5085076.1"/>
    <property type="molecule type" value="Genomic_DNA"/>
</dbReference>
<proteinExistence type="predicted"/>
<keyword evidence="3" id="KW-1185">Reference proteome</keyword>
<reference evidence="2" key="1">
    <citation type="submission" date="2021-01" db="EMBL/GenBank/DDBJ databases">
        <title>Adiantum capillus-veneris genome.</title>
        <authorList>
            <person name="Fang Y."/>
            <person name="Liao Q."/>
        </authorList>
    </citation>
    <scope>NUCLEOTIDE SEQUENCE</scope>
    <source>
        <strain evidence="2">H3</strain>
        <tissue evidence="2">Leaf</tissue>
    </source>
</reference>
<evidence type="ECO:0000256" key="1">
    <source>
        <dbReference type="SAM" id="Phobius"/>
    </source>
</evidence>
<sequence length="127" mass="15013">MCVLCMRGRTYIHNTGRFNCTSVNPSRQHYKVRYLYLTPHDYAFAWRNTSILWGKARLPFLIIFGETIVPDLHHTFVWHLCMTCIVYFALSVCDLSLQEDMFNYSHSFLSLESNIVLWLAQLDDIRT</sequence>
<accession>A0A9D4ZT11</accession>
<organism evidence="2 3">
    <name type="scientific">Adiantum capillus-veneris</name>
    <name type="common">Maidenhair fern</name>
    <dbReference type="NCBI Taxonomy" id="13818"/>
    <lineage>
        <taxon>Eukaryota</taxon>
        <taxon>Viridiplantae</taxon>
        <taxon>Streptophyta</taxon>
        <taxon>Embryophyta</taxon>
        <taxon>Tracheophyta</taxon>
        <taxon>Polypodiopsida</taxon>
        <taxon>Polypodiidae</taxon>
        <taxon>Polypodiales</taxon>
        <taxon>Pteridineae</taxon>
        <taxon>Pteridaceae</taxon>
        <taxon>Vittarioideae</taxon>
        <taxon>Adiantum</taxon>
    </lineage>
</organism>
<keyword evidence="1" id="KW-0472">Membrane</keyword>
<keyword evidence="1" id="KW-1133">Transmembrane helix</keyword>
<gene>
    <name evidence="2" type="ORF">GOP47_0001245</name>
</gene>
<feature type="transmembrane region" description="Helical" evidence="1">
    <location>
        <begin position="76"/>
        <end position="97"/>
    </location>
</feature>
<comment type="caution">
    <text evidence="2">The sequence shown here is derived from an EMBL/GenBank/DDBJ whole genome shotgun (WGS) entry which is preliminary data.</text>
</comment>
<keyword evidence="1" id="KW-0812">Transmembrane</keyword>
<name>A0A9D4ZT11_ADICA</name>
<dbReference type="Proteomes" id="UP000886520">
    <property type="component" value="Chromosome 1"/>
</dbReference>
<evidence type="ECO:0000313" key="2">
    <source>
        <dbReference type="EMBL" id="KAI5085076.1"/>
    </source>
</evidence>